<dbReference type="PANTHER" id="PTHR34216:SF11">
    <property type="entry name" value="CHITOOLIGOSACCHARIDE DEACETYLASE"/>
    <property type="match status" value="1"/>
</dbReference>
<gene>
    <name evidence="7" type="ORF">ABENE_03615</name>
</gene>
<evidence type="ECO:0000313" key="8">
    <source>
        <dbReference type="Proteomes" id="UP000017837"/>
    </source>
</evidence>
<organism evidence="7 8">
    <name type="scientific">Asticcacaulis benevestitus DSM 16100 = ATCC BAA-896</name>
    <dbReference type="NCBI Taxonomy" id="1121022"/>
    <lineage>
        <taxon>Bacteria</taxon>
        <taxon>Pseudomonadati</taxon>
        <taxon>Pseudomonadota</taxon>
        <taxon>Alphaproteobacteria</taxon>
        <taxon>Caulobacterales</taxon>
        <taxon>Caulobacteraceae</taxon>
        <taxon>Asticcacaulis</taxon>
    </lineage>
</organism>
<dbReference type="STRING" id="1121022.GCA_000376105_00030"/>
<reference evidence="7 8" key="1">
    <citation type="journal article" date="2014" name="Nature">
        <title>Sequential evolution of bacterial morphology by co-option of a developmental regulator.</title>
        <authorList>
            <person name="Jiang C."/>
            <person name="Brown P.J."/>
            <person name="Ducret A."/>
            <person name="Brun Y.V."/>
        </authorList>
    </citation>
    <scope>NUCLEOTIDE SEQUENCE [LARGE SCALE GENOMIC DNA]</scope>
    <source>
        <strain evidence="7 8">DSM 16100</strain>
    </source>
</reference>
<proteinExistence type="inferred from homology"/>
<dbReference type="EMBL" id="AWGB01000006">
    <property type="protein sequence ID" value="ESQ93784.1"/>
    <property type="molecule type" value="Genomic_DNA"/>
</dbReference>
<dbReference type="SUPFAM" id="SSF88713">
    <property type="entry name" value="Glycoside hydrolase/deacetylase"/>
    <property type="match status" value="1"/>
</dbReference>
<comment type="similarity">
    <text evidence="2">Belongs to the polysaccharide deacetylase family.</text>
</comment>
<dbReference type="OrthoDB" id="2795102at2"/>
<comment type="caution">
    <text evidence="7">The sequence shown here is derived from an EMBL/GenBank/DDBJ whole genome shotgun (WGS) entry which is preliminary data.</text>
</comment>
<sequence>MEDTPYSADRSLYGKLRRRVARMVHTRPAQLDLTRPLLTVSFDDAPTSAAGTGAAILEKHGLRGTWFISAGLMGQSSHLGAYAQADEIRRLAAAGHEIACHTHDHIDCGQSSAATIAADLDRNREAFAASGFPVATTFAYPYGDVSPHAKSILKNRFTAARALHHGQITTGTDLNQAPAVGIEGADGEEVAMTWLKRAAAQKAWLVLYTHDVREQPSGWGCTPDVLDRLVSTALEMGFEGVTFAEGVRRATGQAIAKAA</sequence>
<dbReference type="CDD" id="cd10967">
    <property type="entry name" value="CE4_GLA_like_6s"/>
    <property type="match status" value="1"/>
</dbReference>
<dbReference type="GO" id="GO:0016810">
    <property type="term" value="F:hydrolase activity, acting on carbon-nitrogen (but not peptide) bonds"/>
    <property type="evidence" value="ECO:0007669"/>
    <property type="project" value="InterPro"/>
</dbReference>
<evidence type="ECO:0000256" key="2">
    <source>
        <dbReference type="ARBA" id="ARBA00010973"/>
    </source>
</evidence>
<dbReference type="eggNOG" id="COG0726">
    <property type="taxonomic scope" value="Bacteria"/>
</dbReference>
<dbReference type="InterPro" id="IPR002509">
    <property type="entry name" value="NODB_dom"/>
</dbReference>
<dbReference type="Pfam" id="PF01522">
    <property type="entry name" value="Polysacc_deac_1"/>
    <property type="match status" value="1"/>
</dbReference>
<evidence type="ECO:0000256" key="1">
    <source>
        <dbReference type="ARBA" id="ARBA00003236"/>
    </source>
</evidence>
<accession>V4Q274</accession>
<keyword evidence="4" id="KW-0732">Signal</keyword>
<dbReference type="GO" id="GO:0005975">
    <property type="term" value="P:carbohydrate metabolic process"/>
    <property type="evidence" value="ECO:0007669"/>
    <property type="project" value="InterPro"/>
</dbReference>
<dbReference type="PATRIC" id="fig|1121022.4.peg.714"/>
<dbReference type="Proteomes" id="UP000017837">
    <property type="component" value="Unassembled WGS sequence"/>
</dbReference>
<protein>
    <recommendedName>
        <fullName evidence="3">Chitooligosaccharide deacetylase</fullName>
    </recommendedName>
    <alternativeName>
        <fullName evidence="5">Nodulation protein B</fullName>
    </alternativeName>
</protein>
<name>V4Q274_9CAUL</name>
<comment type="function">
    <text evidence="1">Is involved in generating a small heat-stable compound (Nod), an acylated oligomer of N-acetylglucosamine, that stimulates mitosis in various plant protoplasts.</text>
</comment>
<dbReference type="PROSITE" id="PS51677">
    <property type="entry name" value="NODB"/>
    <property type="match status" value="1"/>
</dbReference>
<feature type="domain" description="NodB homology" evidence="6">
    <location>
        <begin position="36"/>
        <end position="259"/>
    </location>
</feature>
<evidence type="ECO:0000256" key="5">
    <source>
        <dbReference type="ARBA" id="ARBA00032976"/>
    </source>
</evidence>
<evidence type="ECO:0000313" key="7">
    <source>
        <dbReference type="EMBL" id="ESQ93784.1"/>
    </source>
</evidence>
<keyword evidence="8" id="KW-1185">Reference proteome</keyword>
<evidence type="ECO:0000256" key="3">
    <source>
        <dbReference type="ARBA" id="ARBA00020071"/>
    </source>
</evidence>
<evidence type="ECO:0000256" key="4">
    <source>
        <dbReference type="ARBA" id="ARBA00022729"/>
    </source>
</evidence>
<dbReference type="InterPro" id="IPR051398">
    <property type="entry name" value="Polysacch_Deacetylase"/>
</dbReference>
<dbReference type="Gene3D" id="3.20.20.370">
    <property type="entry name" value="Glycoside hydrolase/deacetylase"/>
    <property type="match status" value="1"/>
</dbReference>
<evidence type="ECO:0000259" key="6">
    <source>
        <dbReference type="PROSITE" id="PS51677"/>
    </source>
</evidence>
<dbReference type="InterPro" id="IPR011330">
    <property type="entry name" value="Glyco_hydro/deAcase_b/a-brl"/>
</dbReference>
<dbReference type="PANTHER" id="PTHR34216">
    <property type="match status" value="1"/>
</dbReference>
<dbReference type="AlphaFoldDB" id="V4Q274"/>
<dbReference type="RefSeq" id="WP_018079718.1">
    <property type="nucleotide sequence ID" value="NZ_AQWM01000001.1"/>
</dbReference>